<keyword evidence="2" id="KW-0812">Transmembrane</keyword>
<dbReference type="Proteomes" id="UP000320776">
    <property type="component" value="Chromosome"/>
</dbReference>
<gene>
    <name evidence="6" type="ORF">SPTER_35060</name>
</gene>
<dbReference type="Pfam" id="PF04357">
    <property type="entry name" value="TamB"/>
    <property type="match status" value="1"/>
</dbReference>
<evidence type="ECO:0000256" key="1">
    <source>
        <dbReference type="ARBA" id="ARBA00004167"/>
    </source>
</evidence>
<keyword evidence="7" id="KW-1185">Reference proteome</keyword>
<accession>A0A517DXJ9</accession>
<dbReference type="EMBL" id="CP036259">
    <property type="protein sequence ID" value="QDR82085.1"/>
    <property type="molecule type" value="Genomic_DNA"/>
</dbReference>
<dbReference type="OrthoDB" id="3034030at2"/>
<name>A0A517DXJ9_9FIRM</name>
<sequence length="1442" mass="152881">MRTKAALLAVLLLALGMAAFGWWSTHSQAVFAQLENTLATELTQALGTEVVIGQLQAVGLTTAVINDVIIFDKQGRELAVIKQVTVDYSLLSLARGQTALNALRKVTLTQPVVGLVEDADGIWNIEFLKQETQPDSPVFNGKIVIEQAVLAVNALKGQWQLTAVDGLLTVQDSRAIALKLAASHNDSALSVEGFINTDQNNLSLTIQADSVNPAAYEQLLLTGTPLHFTNGLLTGFDVTIARNAAGLHYAGEFVMDQIAAASGEYTVEKAQGRVSFTTNYVYILGASALVNKQPVAVRGNIGIAGEQPVFDLRVESTGVDLAALSDGFPLAGRVALQADVTGTPASPVVTAELAAPDRVEVAGYSLQDSRARVSYADKIVTIAEFSTQALGGQVRGQGLFDTDTQRYQVQLLASNIDTAAIRDLPVAVSGSGDLTVTAGGQGSNWQSVAGSAVLSLTDGQLEGLPYTRMTALVERTGNTTAIKHYDLILPTGLITAEGTITGDTLAITLDGHGVELAALPVSAGKDLSVSGNAGFTGGLTGTIARPELRLTFQAAGLTVNQQLLGQASGILTASPDLVALEQVTLNDGAVAHELAGQVVLSGAQPVVNLTLVTRSARAETLVRIIKPDLPLTGNLDQEMTISGPLDNLAVHGKLKLSEGSFAGYLIASAEGSYQRENGVITVNDLMIDSLNTRIKLAGTVSADDNLNFSVAAENIDVARLKLEYPYPVSGIFSLTGQVTGTIASPAVNGRLTAGSVLANGQELKDISAELSYEDEQADIRELRFSQGQGSYLFSGAVDIRTHGIDGLFRVEGGELAGILALANVPDRGIRGSLDGEIVLSGSMSNPNIVLRGSIRNGKIKEYLFDTIDIDAELRNKVIAVNTLMAKQGPDGVLAAQGQADLNGQIDMEIGGRAIDTGILTALFNTTLETTGKFSFTAQASGATADPNVSVSMEMQNGSIANAEFDNLYGLLIYNNGSIHVNQLFVARGPYKASAYGIVPLKALNSQGRGKADVTDAMDLNLRLDNADLRILPMLTKEVAWATGPTTGEIAVGGTLSQPTLNGHLTVTNGTVKLKALSDPIQKVGIDIHFKDDKIDISAFDGEMGGGSYSLGGSARINGLTLDDYNLRLTLNRLGVKHKYFAGPIDGAFTVTSKNSRPFIAGKVTVDNATVDIPAMPDSGELPFNAGLDIEVVVGDKVRMYNPYLYDFLAAGKVKIDGSLKRPSASGRVEVRRGTVRYLTNRFTILSGSAEFTQFGSIVPIIRLEAESKFARTRIHLAINGPATAMDLKLTSEPAMSQQEIMSLLTLRGGYFTKNDGSDNDSTFGRDELISLLDAGLQMRFIAEIEGALQDKLGLDEFRLVRSSLFETGSRRARNNQSDQFQGYNLEIGKYLTDKFLISYSVGLDQHNNSVGFRYDLTKNIGLGGSFGGTAKTLLTIETRFAF</sequence>
<evidence type="ECO:0000256" key="2">
    <source>
        <dbReference type="ARBA" id="ARBA00022692"/>
    </source>
</evidence>
<keyword evidence="3" id="KW-1133">Transmembrane helix</keyword>
<keyword evidence="4" id="KW-0472">Membrane</keyword>
<proteinExistence type="predicted"/>
<evidence type="ECO:0000313" key="7">
    <source>
        <dbReference type="Proteomes" id="UP000320776"/>
    </source>
</evidence>
<comment type="subcellular location">
    <subcellularLocation>
        <location evidence="1">Membrane</location>
        <topology evidence="1">Single-pass membrane protein</topology>
    </subcellularLocation>
</comment>
<protein>
    <submittedName>
        <fullName evidence="6">TamB, inner membrane protein subunit of TAM complex</fullName>
    </submittedName>
</protein>
<dbReference type="KEGG" id="sted:SPTER_35060"/>
<reference evidence="6 7" key="1">
    <citation type="submission" date="2019-02" db="EMBL/GenBank/DDBJ databases">
        <title>Closed genome of Sporomusa termitida DSM 4440.</title>
        <authorList>
            <person name="Poehlein A."/>
            <person name="Daniel R."/>
        </authorList>
    </citation>
    <scope>NUCLEOTIDE SEQUENCE [LARGE SCALE GENOMIC DNA]</scope>
    <source>
        <strain evidence="6 7">DSM 4440</strain>
    </source>
</reference>
<dbReference type="GO" id="GO:0005886">
    <property type="term" value="C:plasma membrane"/>
    <property type="evidence" value="ECO:0007669"/>
    <property type="project" value="InterPro"/>
</dbReference>
<evidence type="ECO:0000313" key="6">
    <source>
        <dbReference type="EMBL" id="QDR82085.1"/>
    </source>
</evidence>
<dbReference type="InterPro" id="IPR007452">
    <property type="entry name" value="TamB_C"/>
</dbReference>
<dbReference type="GO" id="GO:0009306">
    <property type="term" value="P:protein secretion"/>
    <property type="evidence" value="ECO:0007669"/>
    <property type="project" value="InterPro"/>
</dbReference>
<feature type="domain" description="Translocation and assembly module TamB C-terminal" evidence="5">
    <location>
        <begin position="1103"/>
        <end position="1428"/>
    </location>
</feature>
<dbReference type="PANTHER" id="PTHR36985">
    <property type="entry name" value="TRANSLOCATION AND ASSEMBLY MODULE SUBUNIT TAMB"/>
    <property type="match status" value="1"/>
</dbReference>
<dbReference type="PANTHER" id="PTHR36985:SF1">
    <property type="entry name" value="TRANSLOCATION AND ASSEMBLY MODULE SUBUNIT TAMB"/>
    <property type="match status" value="1"/>
</dbReference>
<evidence type="ECO:0000256" key="4">
    <source>
        <dbReference type="ARBA" id="ARBA00023136"/>
    </source>
</evidence>
<dbReference type="RefSeq" id="WP_144351505.1">
    <property type="nucleotide sequence ID" value="NZ_CP036259.1"/>
</dbReference>
<evidence type="ECO:0000256" key="3">
    <source>
        <dbReference type="ARBA" id="ARBA00022989"/>
    </source>
</evidence>
<dbReference type="GO" id="GO:0097347">
    <property type="term" value="C:TAM protein secretion complex"/>
    <property type="evidence" value="ECO:0007669"/>
    <property type="project" value="TreeGrafter"/>
</dbReference>
<evidence type="ECO:0000259" key="5">
    <source>
        <dbReference type="Pfam" id="PF04357"/>
    </source>
</evidence>
<organism evidence="6 7">
    <name type="scientific">Sporomusa termitida</name>
    <dbReference type="NCBI Taxonomy" id="2377"/>
    <lineage>
        <taxon>Bacteria</taxon>
        <taxon>Bacillati</taxon>
        <taxon>Bacillota</taxon>
        <taxon>Negativicutes</taxon>
        <taxon>Selenomonadales</taxon>
        <taxon>Sporomusaceae</taxon>
        <taxon>Sporomusa</taxon>
    </lineage>
</organism>